<gene>
    <name evidence="1" type="ORF">LVIROSA_LOCUS7826</name>
</gene>
<name>A0AAU9M1A6_9ASTR</name>
<evidence type="ECO:0000313" key="1">
    <source>
        <dbReference type="EMBL" id="CAH1420352.1"/>
    </source>
</evidence>
<dbReference type="EMBL" id="CAKMRJ010001000">
    <property type="protein sequence ID" value="CAH1420352.1"/>
    <property type="molecule type" value="Genomic_DNA"/>
</dbReference>
<keyword evidence="2" id="KW-1185">Reference proteome</keyword>
<accession>A0AAU9M1A6</accession>
<reference evidence="1 2" key="1">
    <citation type="submission" date="2022-01" db="EMBL/GenBank/DDBJ databases">
        <authorList>
            <person name="Xiong W."/>
            <person name="Schranz E."/>
        </authorList>
    </citation>
    <scope>NUCLEOTIDE SEQUENCE [LARGE SCALE GENOMIC DNA]</scope>
</reference>
<sequence>MHVNFKYENQVNIVLALMTIHNYIRMSGGGGDETFQRAQEESYILRRDVEIEGGNEAHEEGSSAQRIHVEKEGFYSVGISKYATPPALPEQPSKPNIVIKKSSQTVNLSSLELIHRP</sequence>
<dbReference type="Proteomes" id="UP001157418">
    <property type="component" value="Unassembled WGS sequence"/>
</dbReference>
<protein>
    <submittedName>
        <fullName evidence="1">Uncharacterized protein</fullName>
    </submittedName>
</protein>
<comment type="caution">
    <text evidence="1">The sequence shown here is derived from an EMBL/GenBank/DDBJ whole genome shotgun (WGS) entry which is preliminary data.</text>
</comment>
<dbReference type="AlphaFoldDB" id="A0AAU9M1A6"/>
<evidence type="ECO:0000313" key="2">
    <source>
        <dbReference type="Proteomes" id="UP001157418"/>
    </source>
</evidence>
<organism evidence="1 2">
    <name type="scientific">Lactuca virosa</name>
    <dbReference type="NCBI Taxonomy" id="75947"/>
    <lineage>
        <taxon>Eukaryota</taxon>
        <taxon>Viridiplantae</taxon>
        <taxon>Streptophyta</taxon>
        <taxon>Embryophyta</taxon>
        <taxon>Tracheophyta</taxon>
        <taxon>Spermatophyta</taxon>
        <taxon>Magnoliopsida</taxon>
        <taxon>eudicotyledons</taxon>
        <taxon>Gunneridae</taxon>
        <taxon>Pentapetalae</taxon>
        <taxon>asterids</taxon>
        <taxon>campanulids</taxon>
        <taxon>Asterales</taxon>
        <taxon>Asteraceae</taxon>
        <taxon>Cichorioideae</taxon>
        <taxon>Cichorieae</taxon>
        <taxon>Lactucinae</taxon>
        <taxon>Lactuca</taxon>
    </lineage>
</organism>
<proteinExistence type="predicted"/>